<evidence type="ECO:0000313" key="4">
    <source>
        <dbReference type="EMBL" id="SMC11447.1"/>
    </source>
</evidence>
<dbReference type="AlphaFoldDB" id="A0A1X7BP76"/>
<organism evidence="4 5">
    <name type="scientific">Roseovarius aestuarii</name>
    <dbReference type="NCBI Taxonomy" id="475083"/>
    <lineage>
        <taxon>Bacteria</taxon>
        <taxon>Pseudomonadati</taxon>
        <taxon>Pseudomonadota</taxon>
        <taxon>Alphaproteobacteria</taxon>
        <taxon>Rhodobacterales</taxon>
        <taxon>Roseobacteraceae</taxon>
        <taxon>Roseovarius</taxon>
    </lineage>
</organism>
<dbReference type="GO" id="GO:0016787">
    <property type="term" value="F:hydrolase activity"/>
    <property type="evidence" value="ECO:0007669"/>
    <property type="project" value="UniProtKB-KW"/>
</dbReference>
<gene>
    <name evidence="4" type="primary">mlhB</name>
    <name evidence="4" type="ORF">ROA7745_01260</name>
</gene>
<dbReference type="OrthoDB" id="9806180at2"/>
<dbReference type="InterPro" id="IPR002168">
    <property type="entry name" value="Lipase_GDXG_HIS_AS"/>
</dbReference>
<proteinExistence type="inferred from homology"/>
<reference evidence="4 5" key="1">
    <citation type="submission" date="2017-03" db="EMBL/GenBank/DDBJ databases">
        <authorList>
            <person name="Afonso C.L."/>
            <person name="Miller P.J."/>
            <person name="Scott M.A."/>
            <person name="Spackman E."/>
            <person name="Goraichik I."/>
            <person name="Dimitrov K.M."/>
            <person name="Suarez D.L."/>
            <person name="Swayne D.E."/>
        </authorList>
    </citation>
    <scope>NUCLEOTIDE SEQUENCE [LARGE SCALE GENOMIC DNA]</scope>
    <source>
        <strain evidence="4 5">CECT 7745</strain>
    </source>
</reference>
<evidence type="ECO:0000313" key="5">
    <source>
        <dbReference type="Proteomes" id="UP000193224"/>
    </source>
</evidence>
<dbReference type="Gene3D" id="3.40.50.1820">
    <property type="entry name" value="alpha/beta hydrolase"/>
    <property type="match status" value="1"/>
</dbReference>
<dbReference type="EC" id="3.1.1.83" evidence="4"/>
<dbReference type="SUPFAM" id="SSF53474">
    <property type="entry name" value="alpha/beta-Hydrolases"/>
    <property type="match status" value="1"/>
</dbReference>
<evidence type="ECO:0000256" key="1">
    <source>
        <dbReference type="ARBA" id="ARBA00010515"/>
    </source>
</evidence>
<sequence length="302" mass="32848">MSARQHILNLWLRTIEKPQLKRADFKRARRSFEMKSRTFSRPPRDAVFAIKGVGGTAGSVPTLCVEKSDTGPLILYFHGGGYVFGSAHTHRALVAWVSHYTGLSAAIVSYRRAPESPFPTALLDAVIAYKFVRHSPRGIILGGDSAGGGIALALLGEITRLGLPQPLGTFVMSPLTDLSFSGDSFQANADVDAVLPVERAPELAQLYLDGADPKHPRASPLFADFAGAGPVWMTVSDQEILLDDTRRMADKLKSQGVDVTCKIENNLPHVWPLFKGYLPEAETTLRELAAWIRALSPRSGDS</sequence>
<keyword evidence="2 4" id="KW-0378">Hydrolase</keyword>
<feature type="domain" description="Alpha/beta hydrolase fold-3" evidence="3">
    <location>
        <begin position="74"/>
        <end position="271"/>
    </location>
</feature>
<protein>
    <submittedName>
        <fullName evidence="4">Monoterpene epsilon-lactone hydrolase</fullName>
        <ecNumber evidence="4">3.1.1.83</ecNumber>
    </submittedName>
</protein>
<dbReference type="PROSITE" id="PS01173">
    <property type="entry name" value="LIPASE_GDXG_HIS"/>
    <property type="match status" value="1"/>
</dbReference>
<dbReference type="PANTHER" id="PTHR48081">
    <property type="entry name" value="AB HYDROLASE SUPERFAMILY PROTEIN C4A8.06C"/>
    <property type="match status" value="1"/>
</dbReference>
<evidence type="ECO:0000259" key="3">
    <source>
        <dbReference type="Pfam" id="PF07859"/>
    </source>
</evidence>
<keyword evidence="5" id="KW-1185">Reference proteome</keyword>
<accession>A0A1X7BP76</accession>
<comment type="similarity">
    <text evidence="1">Belongs to the 'GDXG' lipolytic enzyme family.</text>
</comment>
<dbReference type="PANTHER" id="PTHR48081:SF8">
    <property type="entry name" value="ALPHA_BETA HYDROLASE FOLD-3 DOMAIN-CONTAINING PROTEIN-RELATED"/>
    <property type="match status" value="1"/>
</dbReference>
<dbReference type="EMBL" id="FWXB01000003">
    <property type="protein sequence ID" value="SMC11447.1"/>
    <property type="molecule type" value="Genomic_DNA"/>
</dbReference>
<dbReference type="InterPro" id="IPR050300">
    <property type="entry name" value="GDXG_lipolytic_enzyme"/>
</dbReference>
<evidence type="ECO:0000256" key="2">
    <source>
        <dbReference type="ARBA" id="ARBA00022801"/>
    </source>
</evidence>
<dbReference type="Pfam" id="PF07859">
    <property type="entry name" value="Abhydrolase_3"/>
    <property type="match status" value="1"/>
</dbReference>
<dbReference type="Proteomes" id="UP000193224">
    <property type="component" value="Unassembled WGS sequence"/>
</dbReference>
<name>A0A1X7BP76_9RHOB</name>
<dbReference type="InterPro" id="IPR029058">
    <property type="entry name" value="AB_hydrolase_fold"/>
</dbReference>
<dbReference type="InterPro" id="IPR013094">
    <property type="entry name" value="AB_hydrolase_3"/>
</dbReference>